<dbReference type="AlphaFoldDB" id="A0A9P7MRW9"/>
<protein>
    <submittedName>
        <fullName evidence="4">Uncharacterized protein</fullName>
    </submittedName>
</protein>
<evidence type="ECO:0000256" key="1">
    <source>
        <dbReference type="SAM" id="MobiDB-lite"/>
    </source>
</evidence>
<keyword evidence="2" id="KW-0732">Signal</keyword>
<dbReference type="Proteomes" id="UP000784919">
    <property type="component" value="Unassembled WGS sequence"/>
</dbReference>
<feature type="region of interest" description="Disordered" evidence="1">
    <location>
        <begin position="204"/>
        <end position="283"/>
    </location>
</feature>
<feature type="signal peptide" evidence="2">
    <location>
        <begin position="1"/>
        <end position="20"/>
    </location>
</feature>
<dbReference type="EMBL" id="SRPS01000154">
    <property type="protein sequence ID" value="KAG5965313.1"/>
    <property type="molecule type" value="Genomic_DNA"/>
</dbReference>
<feature type="compositionally biased region" description="Polar residues" evidence="1">
    <location>
        <begin position="210"/>
        <end position="235"/>
    </location>
</feature>
<feature type="compositionally biased region" description="Basic and acidic residues" evidence="1">
    <location>
        <begin position="273"/>
        <end position="283"/>
    </location>
</feature>
<evidence type="ECO:0000313" key="3">
    <source>
        <dbReference type="EMBL" id="KAG5962899.1"/>
    </source>
</evidence>
<name>A0A9P7MRW9_9HYPO</name>
<reference evidence="4 5" key="1">
    <citation type="journal article" date="2020" name="bioRxiv">
        <title>Whole genome comparisons of ergot fungi reveals the divergence and evolution of species within the genus Claviceps are the result of varying mechanisms driving genome evolution and host range expansion.</title>
        <authorList>
            <person name="Wyka S.A."/>
            <person name="Mondo S.J."/>
            <person name="Liu M."/>
            <person name="Dettman J."/>
            <person name="Nalam V."/>
            <person name="Broders K.D."/>
        </authorList>
    </citation>
    <scope>NUCLEOTIDE SEQUENCE</scope>
    <source>
        <strain evidence="4">CCC 1102</strain>
        <strain evidence="3 5">LM583</strain>
    </source>
</reference>
<keyword evidence="5" id="KW-1185">Reference proteome</keyword>
<feature type="chain" id="PRO_5040157353" evidence="2">
    <location>
        <begin position="21"/>
        <end position="743"/>
    </location>
</feature>
<feature type="region of interest" description="Disordered" evidence="1">
    <location>
        <begin position="516"/>
        <end position="546"/>
    </location>
</feature>
<evidence type="ECO:0000256" key="2">
    <source>
        <dbReference type="SAM" id="SignalP"/>
    </source>
</evidence>
<evidence type="ECO:0000313" key="6">
    <source>
        <dbReference type="Proteomes" id="UP000784919"/>
    </source>
</evidence>
<comment type="caution">
    <text evidence="4">The sequence shown here is derived from an EMBL/GenBank/DDBJ whole genome shotgun (WGS) entry which is preliminary data.</text>
</comment>
<dbReference type="OrthoDB" id="4961085at2759"/>
<evidence type="ECO:0000313" key="5">
    <source>
        <dbReference type="Proteomes" id="UP000742024"/>
    </source>
</evidence>
<evidence type="ECO:0000313" key="4">
    <source>
        <dbReference type="EMBL" id="KAG5965313.1"/>
    </source>
</evidence>
<feature type="compositionally biased region" description="Pro residues" evidence="1">
    <location>
        <begin position="249"/>
        <end position="260"/>
    </location>
</feature>
<feature type="compositionally biased region" description="Low complexity" evidence="1">
    <location>
        <begin position="345"/>
        <end position="355"/>
    </location>
</feature>
<accession>A0A9P7MRW9</accession>
<dbReference type="EMBL" id="SRPR01000060">
    <property type="protein sequence ID" value="KAG5962899.1"/>
    <property type="molecule type" value="Genomic_DNA"/>
</dbReference>
<organism evidence="4 6">
    <name type="scientific">Claviceps arundinis</name>
    <dbReference type="NCBI Taxonomy" id="1623583"/>
    <lineage>
        <taxon>Eukaryota</taxon>
        <taxon>Fungi</taxon>
        <taxon>Dikarya</taxon>
        <taxon>Ascomycota</taxon>
        <taxon>Pezizomycotina</taxon>
        <taxon>Sordariomycetes</taxon>
        <taxon>Hypocreomycetidae</taxon>
        <taxon>Hypocreales</taxon>
        <taxon>Clavicipitaceae</taxon>
        <taxon>Claviceps</taxon>
    </lineage>
</organism>
<sequence>MKASHAAMLLLACHSGNVIAAPAAHGNGLTSGSKTERNAPPFKFTNNLLDARHASCKEESSFGTLRQEPVEEKTGSEATTLDLHPEQCKAMVLANSMLTSAFEFLHRVPQAHDKHAPDNIHPRDLLRREEAMHRAVQQAAREAEGLGLERNLVTTMFKTLNDAKHSSHPLHGNSRSSLSFVLKSFFDALKAFFAELKAAESHHHHRPGLSSATQSTDLPTLASQGSDLATPTPQGSGLPDPESPDDPELPPADPIPPEPIPFVVDDPYGGDRYGGDRYGGDRYGDNYGGDRYGHYGGDSYGGDSYGGSSYGGRPYGGDHYHGSDSGSGDDHYPGADPFWNDPNESSSASLSSSSLPTDVTTGDLPTGLVHSEFPSGLLTSGVPPISSLPASETSGALAIETTPTSYYQSGVSTDIDPSQPPTGLPSGFIPTGLLPSGIISSLFSSGLPSGFSSGLIPTSLLPSGVIPTDLPTDISSGLIPTSLLPSSLIPTDLPSGLPSGLVPTSLLPSGVIPTDLPTDVPSSPDYGGGDAGKGQTSFAGYGQAPPDTPTGLTSGLIATSLLPSSLIPTDLPSGLPSGLIPTSLLPSGVISSKLPTAPGVIPTGIPTAVPPGFIPTALLPASVIPSRVPTGLPSGLIPATLLPSGYTPSYTIPTTGIWTGLVPTAPFETEDPDVLPPAYTNTHSDLIDLPDLNNPFPDGIPSDLFPHAKRFHPAAHQVTAPPVSSLSGGTLPTGAPVAGVVSA</sequence>
<dbReference type="Proteomes" id="UP000742024">
    <property type="component" value="Unassembled WGS sequence"/>
</dbReference>
<feature type="compositionally biased region" description="Basic and acidic residues" evidence="1">
    <location>
        <begin position="316"/>
        <end position="333"/>
    </location>
</feature>
<feature type="region of interest" description="Disordered" evidence="1">
    <location>
        <begin position="316"/>
        <end position="367"/>
    </location>
</feature>
<proteinExistence type="predicted"/>
<gene>
    <name evidence="4" type="ORF">E4U56_001828</name>
    <name evidence="3" type="ORF">E4U57_006718</name>
</gene>